<evidence type="ECO:0000313" key="2">
    <source>
        <dbReference type="EMBL" id="VDP70067.1"/>
    </source>
</evidence>
<proteinExistence type="predicted"/>
<sequence>MQRDPQIRPMRPPGSLPTKPYGPVDDTKGNALYWRRTTIASLRSGRMKEKKKSSSLQRTDPNEDLVKSGVKSVTVASEDKSGWLGRHNHLVHLTMLVHVTGGGHARHVMRRIASRTAVDCPESFSYPASSVSFTSCIS</sequence>
<evidence type="ECO:0000313" key="3">
    <source>
        <dbReference type="Proteomes" id="UP000272942"/>
    </source>
</evidence>
<dbReference type="EMBL" id="UZAN01040561">
    <property type="protein sequence ID" value="VDP70067.1"/>
    <property type="molecule type" value="Genomic_DNA"/>
</dbReference>
<dbReference type="AlphaFoldDB" id="A0A183A9I9"/>
<feature type="region of interest" description="Disordered" evidence="1">
    <location>
        <begin position="43"/>
        <end position="69"/>
    </location>
</feature>
<evidence type="ECO:0000313" key="4">
    <source>
        <dbReference type="WBParaSite" id="ECPE_0000362701-mRNA-1"/>
    </source>
</evidence>
<evidence type="ECO:0000256" key="1">
    <source>
        <dbReference type="SAM" id="MobiDB-lite"/>
    </source>
</evidence>
<reference evidence="2 3" key="2">
    <citation type="submission" date="2018-11" db="EMBL/GenBank/DDBJ databases">
        <authorList>
            <consortium name="Pathogen Informatics"/>
        </authorList>
    </citation>
    <scope>NUCLEOTIDE SEQUENCE [LARGE SCALE GENOMIC DNA]</scope>
    <source>
        <strain evidence="2 3">Egypt</strain>
    </source>
</reference>
<name>A0A183A9I9_9TREM</name>
<protein>
    <submittedName>
        <fullName evidence="2 4">Uncharacterized protein</fullName>
    </submittedName>
</protein>
<organism evidence="4">
    <name type="scientific">Echinostoma caproni</name>
    <dbReference type="NCBI Taxonomy" id="27848"/>
    <lineage>
        <taxon>Eukaryota</taxon>
        <taxon>Metazoa</taxon>
        <taxon>Spiralia</taxon>
        <taxon>Lophotrochozoa</taxon>
        <taxon>Platyhelminthes</taxon>
        <taxon>Trematoda</taxon>
        <taxon>Digenea</taxon>
        <taxon>Plagiorchiida</taxon>
        <taxon>Echinostomata</taxon>
        <taxon>Echinostomatoidea</taxon>
        <taxon>Echinostomatidae</taxon>
        <taxon>Echinostoma</taxon>
    </lineage>
</organism>
<accession>A0A183A9I9</accession>
<dbReference type="WBParaSite" id="ECPE_0000362701-mRNA-1">
    <property type="protein sequence ID" value="ECPE_0000362701-mRNA-1"/>
    <property type="gene ID" value="ECPE_0000362701"/>
</dbReference>
<dbReference type="Proteomes" id="UP000272942">
    <property type="component" value="Unassembled WGS sequence"/>
</dbReference>
<gene>
    <name evidence="2" type="ORF">ECPE_LOCUS3624</name>
</gene>
<reference evidence="4" key="1">
    <citation type="submission" date="2016-06" db="UniProtKB">
        <authorList>
            <consortium name="WormBaseParasite"/>
        </authorList>
    </citation>
    <scope>IDENTIFICATION</scope>
</reference>
<feature type="region of interest" description="Disordered" evidence="1">
    <location>
        <begin position="1"/>
        <end position="28"/>
    </location>
</feature>
<keyword evidence="3" id="KW-1185">Reference proteome</keyword>